<evidence type="ECO:0000313" key="3">
    <source>
        <dbReference type="Proteomes" id="UP001276854"/>
    </source>
</evidence>
<keyword evidence="1" id="KW-0812">Transmembrane</keyword>
<protein>
    <submittedName>
        <fullName evidence="2">Uncharacterized protein</fullName>
    </submittedName>
</protein>
<keyword evidence="1" id="KW-1133">Transmembrane helix</keyword>
<feature type="transmembrane region" description="Helical" evidence="1">
    <location>
        <begin position="6"/>
        <end position="29"/>
    </location>
</feature>
<keyword evidence="3" id="KW-1185">Reference proteome</keyword>
<dbReference type="Proteomes" id="UP001276854">
    <property type="component" value="Unassembled WGS sequence"/>
</dbReference>
<dbReference type="RefSeq" id="WP_318062944.1">
    <property type="nucleotide sequence ID" value="NZ_JAWONS010000096.1"/>
</dbReference>
<keyword evidence="1" id="KW-0472">Membrane</keyword>
<organism evidence="2 3">
    <name type="scientific">Clostridium boliviensis</name>
    <dbReference type="NCBI Taxonomy" id="318465"/>
    <lineage>
        <taxon>Bacteria</taxon>
        <taxon>Bacillati</taxon>
        <taxon>Bacillota</taxon>
        <taxon>Clostridia</taxon>
        <taxon>Eubacteriales</taxon>
        <taxon>Clostridiaceae</taxon>
        <taxon>Clostridium</taxon>
    </lineage>
</organism>
<accession>A0ABU4GGD5</accession>
<reference evidence="2 3" key="1">
    <citation type="submission" date="2023-10" db="EMBL/GenBank/DDBJ databases">
        <title>A novel Glycoside Hydrolase 43-Like Enzyme from Clostrdium boliviensis is an Endo-xylanase, and a Candidate for Xylooligosaccharides Production from Different Xylan Substrates.</title>
        <authorList>
            <person name="Alvarez M.T."/>
            <person name="Rocabado-Villegas L.R."/>
            <person name="Salas-Veizaga D.M."/>
            <person name="Linares-Pasten J.A."/>
            <person name="Gudmundsdottir E.E."/>
            <person name="Hreggvidsson G.O."/>
            <person name="Adlercreutz P."/>
            <person name="Nordberg Karlsson E."/>
        </authorList>
    </citation>
    <scope>NUCLEOTIDE SEQUENCE [LARGE SCALE GENOMIC DNA]</scope>
    <source>
        <strain evidence="2 3">E-1</strain>
    </source>
</reference>
<sequence>MESFNLLPLIIIILSLVLISSCLILFSVIKRVKWGWLWTLTILIIIMGGIKIYNRIVNNTFHDFKAEMCDLYPEIDTIKLDMSYRTRSGSIDVYIKDGADDKIIDKMFLDILYKINNEPMSSYLKGSSNYKNKSWVNLDIFFYGQKYSRYSSGPYKHTDWFTDGNKQEQTWENSDTGKIYNYSDYMR</sequence>
<proteinExistence type="predicted"/>
<feature type="transmembrane region" description="Helical" evidence="1">
    <location>
        <begin position="36"/>
        <end position="53"/>
    </location>
</feature>
<evidence type="ECO:0000313" key="2">
    <source>
        <dbReference type="EMBL" id="MDW2796684.1"/>
    </source>
</evidence>
<comment type="caution">
    <text evidence="2">The sequence shown here is derived from an EMBL/GenBank/DDBJ whole genome shotgun (WGS) entry which is preliminary data.</text>
</comment>
<gene>
    <name evidence="2" type="ORF">RZO55_03710</name>
</gene>
<name>A0ABU4GGD5_9CLOT</name>
<evidence type="ECO:0000256" key="1">
    <source>
        <dbReference type="SAM" id="Phobius"/>
    </source>
</evidence>
<dbReference type="EMBL" id="JAWONS010000096">
    <property type="protein sequence ID" value="MDW2796684.1"/>
    <property type="molecule type" value="Genomic_DNA"/>
</dbReference>